<accession>A0A8S0W0S5</accession>
<organism evidence="1 2">
    <name type="scientific">Cyclocybe aegerita</name>
    <name type="common">Black poplar mushroom</name>
    <name type="synonym">Agrocybe aegerita</name>
    <dbReference type="NCBI Taxonomy" id="1973307"/>
    <lineage>
        <taxon>Eukaryota</taxon>
        <taxon>Fungi</taxon>
        <taxon>Dikarya</taxon>
        <taxon>Basidiomycota</taxon>
        <taxon>Agaricomycotina</taxon>
        <taxon>Agaricomycetes</taxon>
        <taxon>Agaricomycetidae</taxon>
        <taxon>Agaricales</taxon>
        <taxon>Agaricineae</taxon>
        <taxon>Bolbitiaceae</taxon>
        <taxon>Cyclocybe</taxon>
    </lineage>
</organism>
<dbReference type="EMBL" id="CACVBS010000050">
    <property type="protein sequence ID" value="CAA7265685.1"/>
    <property type="molecule type" value="Genomic_DNA"/>
</dbReference>
<proteinExistence type="predicted"/>
<dbReference type="Proteomes" id="UP000467700">
    <property type="component" value="Unassembled WGS sequence"/>
</dbReference>
<protein>
    <submittedName>
        <fullName evidence="1">Uncharacterized protein</fullName>
    </submittedName>
</protein>
<keyword evidence="2" id="KW-1185">Reference proteome</keyword>
<sequence length="649" mass="73596">MQLTPARCLFRLSNSPARLWNADGPRRTGLASRIFRCKVGISGYSNSSTAKDLRKKPISKQYREIITLDSTKMQFSGQRTYDISGFKGPQFTATQLKTPQLLSVQYMSARKCGRIPFPPGSTGVFYYHPPSHGAPVLSGELRFKLCTDLAFFTTSSDLQLPDKKRPWSLNLYSVIATPRWKALRQMLVHESLVSPATVEAISSLPRVNYPRNSRILYSLEQPFEFDLAQRYTSFVLLNLSHISRFTICALRAGNQRRDPSYTGRIKARFELSTLPEHTHKGPTLVLRVLELLTPLECHIPGKMLEPRPGELLSRHDHSKCYVWSFPLEKRSLAPAFRDFVGLPPLPEDKIKGKITHKSPQYLLTLAPEEMQTKEQVITDMSGQLNITFRPRLQDGGESLVHFGYENISAGLRPFPPKTKGVLYYHRPSSGEPVMSRELQFRVCEDVTTFQDGSDLLAPNGAEPWNIPLYHVIKSRRMELLVDLMLQEGLVKRQVVDKIAKLPYIIKGYRPLYALDWPFVVNLSSCTVRFGLVNLSMFECLDIRNTFRFGIACVAPYSGFVKARFELSTLPEHQGSQVLVLRILELLEPVQHLVPDAEDMMPVPQAGSLWCKMDRGGKPKSWTYDLDQRADGDAFKHFIVTCEKSEAVGD</sequence>
<dbReference type="OrthoDB" id="2750929at2759"/>
<gene>
    <name evidence="1" type="ORF">AAE3_LOCUS7963</name>
</gene>
<dbReference type="AlphaFoldDB" id="A0A8S0W0S5"/>
<comment type="caution">
    <text evidence="1">The sequence shown here is derived from an EMBL/GenBank/DDBJ whole genome shotgun (WGS) entry which is preliminary data.</text>
</comment>
<evidence type="ECO:0000313" key="2">
    <source>
        <dbReference type="Proteomes" id="UP000467700"/>
    </source>
</evidence>
<reference evidence="1 2" key="1">
    <citation type="submission" date="2020-01" db="EMBL/GenBank/DDBJ databases">
        <authorList>
            <person name="Gupta K D."/>
        </authorList>
    </citation>
    <scope>NUCLEOTIDE SEQUENCE [LARGE SCALE GENOMIC DNA]</scope>
</reference>
<evidence type="ECO:0000313" key="1">
    <source>
        <dbReference type="EMBL" id="CAA7265685.1"/>
    </source>
</evidence>
<name>A0A8S0W0S5_CYCAE</name>